<evidence type="ECO:0000313" key="4">
    <source>
        <dbReference type="Proteomes" id="UP000186547"/>
    </source>
</evidence>
<dbReference type="EMBL" id="CP019285">
    <property type="protein sequence ID" value="APW97475.1"/>
    <property type="molecule type" value="Genomic_DNA"/>
</dbReference>
<reference evidence="1" key="3">
    <citation type="submission" date="2017-01" db="EMBL/GenBank/DDBJ databases">
        <authorList>
            <person name="Mah S.A."/>
            <person name="Swanson W.J."/>
            <person name="Moy G.W."/>
            <person name="Vacquier V.D."/>
        </authorList>
    </citation>
    <scope>NUCLEOTIDE SEQUENCE</scope>
    <source>
        <strain evidence="1">AJ5</strain>
    </source>
</reference>
<gene>
    <name evidence="2" type="ORF">C445_02871</name>
    <name evidence="1" type="ORF">CHINAEXTREME_06685</name>
</gene>
<name>M0LVG2_NATLA</name>
<dbReference type="GeneID" id="30920795"/>
<organism evidence="2 3">
    <name type="scientific">Natronobacterium lacisalsi AJ5</name>
    <dbReference type="NCBI Taxonomy" id="358396"/>
    <lineage>
        <taxon>Archaea</taxon>
        <taxon>Methanobacteriati</taxon>
        <taxon>Methanobacteriota</taxon>
        <taxon>Stenosarchaea group</taxon>
        <taxon>Halobacteria</taxon>
        <taxon>Halobacteriales</taxon>
        <taxon>Natrialbaceae</taxon>
        <taxon>Natronobacterium</taxon>
    </lineage>
</organism>
<keyword evidence="3" id="KW-1185">Reference proteome</keyword>
<dbReference type="AlphaFoldDB" id="M0LVG2"/>
<proteinExistence type="predicted"/>
<dbReference type="eggNOG" id="arCOG08931">
    <property type="taxonomic scope" value="Archaea"/>
</dbReference>
<evidence type="ECO:0000313" key="3">
    <source>
        <dbReference type="Proteomes" id="UP000011555"/>
    </source>
</evidence>
<sequence length="81" mass="8796">MNRDTITKADEGKRVLNPDGIEVGRIVEVRNGHGYVDPNPGIAGTIKAKLGWGDATERAHPLDEGSIERITENAVYLRGTL</sequence>
<accession>M0LVG2</accession>
<evidence type="ECO:0000313" key="2">
    <source>
        <dbReference type="EMBL" id="EMA37148.1"/>
    </source>
</evidence>
<dbReference type="Proteomes" id="UP000186547">
    <property type="component" value="Chromosome"/>
</dbReference>
<dbReference type="KEGG" id="hlc:CHINAEXTREME06685"/>
<reference evidence="1 4" key="1">
    <citation type="journal article" date="2011" name="J. Bacteriol.">
        <title>Genome sequence of Halobiforma lacisalsi AJ5, an extremely halophilic archaeon which harbors a bop gene.</title>
        <authorList>
            <person name="Jiang X."/>
            <person name="Wang S."/>
            <person name="Cheng H."/>
            <person name="Huo Y."/>
            <person name="Zhang X."/>
            <person name="Zhu X."/>
            <person name="Han X."/>
            <person name="Ni P."/>
            <person name="Wu M."/>
        </authorList>
    </citation>
    <scope>NUCLEOTIDE SEQUENCE [LARGE SCALE GENOMIC DNA]</scope>
    <source>
        <strain evidence="1 4">AJ5</strain>
    </source>
</reference>
<reference evidence="2 3" key="2">
    <citation type="journal article" date="2014" name="PLoS Genet.">
        <title>Phylogenetically driven sequencing of extremely halophilic archaea reveals strategies for static and dynamic osmo-response.</title>
        <authorList>
            <person name="Becker E.A."/>
            <person name="Seitzer P.M."/>
            <person name="Tritt A."/>
            <person name="Larsen D."/>
            <person name="Krusor M."/>
            <person name="Yao A.I."/>
            <person name="Wu D."/>
            <person name="Madern D."/>
            <person name="Eisen J.A."/>
            <person name="Darling A.E."/>
            <person name="Facciotti M.T."/>
        </authorList>
    </citation>
    <scope>NUCLEOTIDE SEQUENCE [LARGE SCALE GENOMIC DNA]</scope>
    <source>
        <strain evidence="2 3">AJ5</strain>
    </source>
</reference>
<dbReference type="EMBL" id="AOLZ01000013">
    <property type="protein sequence ID" value="EMA37148.1"/>
    <property type="molecule type" value="Genomic_DNA"/>
</dbReference>
<protein>
    <recommendedName>
        <fullName evidence="5">PRC-barrel domain containing protein</fullName>
    </recommendedName>
</protein>
<evidence type="ECO:0008006" key="5">
    <source>
        <dbReference type="Google" id="ProtNLM"/>
    </source>
</evidence>
<dbReference type="Proteomes" id="UP000011555">
    <property type="component" value="Unassembled WGS sequence"/>
</dbReference>
<dbReference type="RefSeq" id="WP_007140325.1">
    <property type="nucleotide sequence ID" value="NZ_AOLZ01000013.1"/>
</dbReference>
<evidence type="ECO:0000313" key="1">
    <source>
        <dbReference type="EMBL" id="APW97475.1"/>
    </source>
</evidence>